<comment type="catalytic activity">
    <reaction evidence="6">
        <text>ATP + H2O = ADP + phosphate + H(+)</text>
        <dbReference type="Rhea" id="RHEA:13065"/>
        <dbReference type="ChEBI" id="CHEBI:15377"/>
        <dbReference type="ChEBI" id="CHEBI:15378"/>
        <dbReference type="ChEBI" id="CHEBI:30616"/>
        <dbReference type="ChEBI" id="CHEBI:43474"/>
        <dbReference type="ChEBI" id="CHEBI:456216"/>
    </reaction>
</comment>
<dbReference type="PANTHER" id="PTHR42759:SF1">
    <property type="entry name" value="MAGNESIUM-CHELATASE SUBUNIT CHLD"/>
    <property type="match status" value="1"/>
</dbReference>
<dbReference type="InterPro" id="IPR050764">
    <property type="entry name" value="CbbQ/NirQ/NorQ/GpvN"/>
</dbReference>
<dbReference type="NCBIfam" id="TIGR02640">
    <property type="entry name" value="gas_vesic_GvpN"/>
    <property type="match status" value="1"/>
</dbReference>
<dbReference type="CDD" id="cd00009">
    <property type="entry name" value="AAA"/>
    <property type="match status" value="1"/>
</dbReference>
<evidence type="ECO:0000256" key="1">
    <source>
        <dbReference type="ARBA" id="ARBA00004496"/>
    </source>
</evidence>
<keyword evidence="4" id="KW-0378">Hydrolase</keyword>
<dbReference type="Gene3D" id="3.40.50.300">
    <property type="entry name" value="P-loop containing nucleotide triphosphate hydrolases"/>
    <property type="match status" value="1"/>
</dbReference>
<dbReference type="InterPro" id="IPR027417">
    <property type="entry name" value="P-loop_NTPase"/>
</dbReference>
<sequence>MNKQLEKEIVAHSKVEALTSRTLEYLKNGFPVHFTGPTGVGKTSNAFYVAKCLERPVVVLQGHEEMTNADLLGDFNGYTKKLLVDNYIRSVVKKEETMKESFQEGVLFEAVKNGYTLIYDEFTRSKPETNNLFLSVIEERILPLYGSKHEEKWVKVHEDFSIIFTSNPAEYAGVHKTQDALMDRMITLELDYMEKNAETAILTQKTDISDEDAEKIIHFVAALRDKCLSKGKQAPGIRAAIMIATLYKQKDMTLSAEDEEFKQLCIDILLHPVHKGMEYKDKSRTLSLITQEHKKAFGGNTSGK</sequence>
<evidence type="ECO:0000256" key="3">
    <source>
        <dbReference type="ARBA" id="ARBA00022741"/>
    </source>
</evidence>
<evidence type="ECO:0000256" key="4">
    <source>
        <dbReference type="ARBA" id="ARBA00022801"/>
    </source>
</evidence>
<dbReference type="Proteomes" id="UP000789833">
    <property type="component" value="Unassembled WGS sequence"/>
</dbReference>
<evidence type="ECO:0000256" key="5">
    <source>
        <dbReference type="ARBA" id="ARBA00022840"/>
    </source>
</evidence>
<evidence type="ECO:0000313" key="8">
    <source>
        <dbReference type="EMBL" id="CAG9621021.1"/>
    </source>
</evidence>
<comment type="caution">
    <text evidence="8">The sequence shown here is derived from an EMBL/GenBank/DDBJ whole genome shotgun (WGS) entry which is preliminary data.</text>
</comment>
<protein>
    <recommendedName>
        <fullName evidence="7">ATPase dynein-related AAA domain-containing protein</fullName>
    </recommendedName>
</protein>
<evidence type="ECO:0000313" key="9">
    <source>
        <dbReference type="Proteomes" id="UP000789833"/>
    </source>
</evidence>
<dbReference type="EMBL" id="CAKJTJ010000007">
    <property type="protein sequence ID" value="CAG9621021.1"/>
    <property type="molecule type" value="Genomic_DNA"/>
</dbReference>
<gene>
    <name evidence="8" type="ORF">BACCIP111883_01793</name>
</gene>
<keyword evidence="9" id="KW-1185">Reference proteome</keyword>
<dbReference type="SUPFAM" id="SSF52540">
    <property type="entry name" value="P-loop containing nucleoside triphosphate hydrolases"/>
    <property type="match status" value="1"/>
</dbReference>
<keyword evidence="2" id="KW-0963">Cytoplasm</keyword>
<evidence type="ECO:0000259" key="7">
    <source>
        <dbReference type="Pfam" id="PF07728"/>
    </source>
</evidence>
<keyword evidence="3" id="KW-0547">Nucleotide-binding</keyword>
<feature type="domain" description="ATPase dynein-related AAA" evidence="7">
    <location>
        <begin position="34"/>
        <end position="185"/>
    </location>
</feature>
<evidence type="ECO:0000256" key="6">
    <source>
        <dbReference type="ARBA" id="ARBA00049360"/>
    </source>
</evidence>
<name>A0ABN8AAS1_9BACI</name>
<dbReference type="RefSeq" id="WP_230500924.1">
    <property type="nucleotide sequence ID" value="NZ_CAKJTJ010000007.1"/>
</dbReference>
<reference evidence="8 9" key="1">
    <citation type="submission" date="2021-10" db="EMBL/GenBank/DDBJ databases">
        <authorList>
            <person name="Criscuolo A."/>
        </authorList>
    </citation>
    <scope>NUCLEOTIDE SEQUENCE [LARGE SCALE GENOMIC DNA]</scope>
    <source>
        <strain evidence="9">CIP 111883</strain>
    </source>
</reference>
<accession>A0ABN8AAS1</accession>
<dbReference type="InterPro" id="IPR011704">
    <property type="entry name" value="ATPase_dyneun-rel_AAA"/>
</dbReference>
<dbReference type="PANTHER" id="PTHR42759">
    <property type="entry name" value="MOXR FAMILY PROTEIN"/>
    <property type="match status" value="1"/>
</dbReference>
<dbReference type="Pfam" id="PF07728">
    <property type="entry name" value="AAA_5"/>
    <property type="match status" value="1"/>
</dbReference>
<dbReference type="InterPro" id="IPR013462">
    <property type="entry name" value="Gas-vesicle_GvpN"/>
</dbReference>
<evidence type="ECO:0000256" key="2">
    <source>
        <dbReference type="ARBA" id="ARBA00022490"/>
    </source>
</evidence>
<comment type="subcellular location">
    <subcellularLocation>
        <location evidence="1">Cytoplasm</location>
    </subcellularLocation>
</comment>
<keyword evidence="5" id="KW-0067">ATP-binding</keyword>
<proteinExistence type="predicted"/>
<organism evidence="8 9">
    <name type="scientific">Sutcliffiella rhizosphaerae</name>
    <dbReference type="NCBI Taxonomy" id="2880967"/>
    <lineage>
        <taxon>Bacteria</taxon>
        <taxon>Bacillati</taxon>
        <taxon>Bacillota</taxon>
        <taxon>Bacilli</taxon>
        <taxon>Bacillales</taxon>
        <taxon>Bacillaceae</taxon>
        <taxon>Sutcliffiella</taxon>
    </lineage>
</organism>